<accession>A0A402B9Q8</accession>
<organism evidence="1 2">
    <name type="scientific">Dictyobacter alpinus</name>
    <dbReference type="NCBI Taxonomy" id="2014873"/>
    <lineage>
        <taxon>Bacteria</taxon>
        <taxon>Bacillati</taxon>
        <taxon>Chloroflexota</taxon>
        <taxon>Ktedonobacteria</taxon>
        <taxon>Ktedonobacterales</taxon>
        <taxon>Dictyobacteraceae</taxon>
        <taxon>Dictyobacter</taxon>
    </lineage>
</organism>
<keyword evidence="2" id="KW-1185">Reference proteome</keyword>
<comment type="caution">
    <text evidence="1">The sequence shown here is derived from an EMBL/GenBank/DDBJ whole genome shotgun (WGS) entry which is preliminary data.</text>
</comment>
<dbReference type="AlphaFoldDB" id="A0A402B9Q8"/>
<dbReference type="EMBL" id="BIFT01000001">
    <property type="protein sequence ID" value="GCE28057.1"/>
    <property type="molecule type" value="Genomic_DNA"/>
</dbReference>
<name>A0A402B9Q8_9CHLR</name>
<evidence type="ECO:0000313" key="2">
    <source>
        <dbReference type="Proteomes" id="UP000287171"/>
    </source>
</evidence>
<gene>
    <name evidence="1" type="ORF">KDA_35410</name>
</gene>
<reference evidence="2" key="1">
    <citation type="submission" date="2018-12" db="EMBL/GenBank/DDBJ databases">
        <title>Tengunoibacter tsumagoiensis gen. nov., sp. nov., Dictyobacter kobayashii sp. nov., D. alpinus sp. nov., and D. joshuensis sp. nov. and description of Dictyobacteraceae fam. nov. within the order Ktedonobacterales isolated from Tengu-no-mugimeshi.</title>
        <authorList>
            <person name="Wang C.M."/>
            <person name="Zheng Y."/>
            <person name="Sakai Y."/>
            <person name="Toyoda A."/>
            <person name="Minakuchi Y."/>
            <person name="Abe K."/>
            <person name="Yokota A."/>
            <person name="Yabe S."/>
        </authorList>
    </citation>
    <scope>NUCLEOTIDE SEQUENCE [LARGE SCALE GENOMIC DNA]</scope>
    <source>
        <strain evidence="2">Uno16</strain>
    </source>
</reference>
<proteinExistence type="predicted"/>
<protein>
    <submittedName>
        <fullName evidence="1">Uncharacterized protein</fullName>
    </submittedName>
</protein>
<sequence>MYTVTCDAITIKFFFERVFVVHCYHEACSQPHAGPEGPMLQRFYVWCQKVFGEHFLTPHVKPLEVRGAKATISRA</sequence>
<dbReference type="Proteomes" id="UP000287171">
    <property type="component" value="Unassembled WGS sequence"/>
</dbReference>
<evidence type="ECO:0000313" key="1">
    <source>
        <dbReference type="EMBL" id="GCE28057.1"/>
    </source>
</evidence>